<dbReference type="AlphaFoldDB" id="A0A243QCC5"/>
<evidence type="ECO:0000313" key="10">
    <source>
        <dbReference type="Proteomes" id="UP000194632"/>
    </source>
</evidence>
<reference evidence="9 10" key="1">
    <citation type="submission" date="2017-05" db="EMBL/GenBank/DDBJ databases">
        <title>Biotechnological potential of actinobacteria isolated from South African environments.</title>
        <authorList>
            <person name="Le Roes-Hill M."/>
            <person name="Prins A."/>
            <person name="Durrell K.A."/>
        </authorList>
    </citation>
    <scope>NUCLEOTIDE SEQUENCE [LARGE SCALE GENOMIC DNA]</scope>
    <source>
        <strain evidence="9">BS2</strain>
    </source>
</reference>
<dbReference type="RefSeq" id="WP_086535549.1">
    <property type="nucleotide sequence ID" value="NZ_NGFO01000012.1"/>
</dbReference>
<keyword evidence="7" id="KW-0862">Zinc</keyword>
<evidence type="ECO:0000256" key="2">
    <source>
        <dbReference type="ARBA" id="ARBA00008488"/>
    </source>
</evidence>
<comment type="caution">
    <text evidence="9">The sequence shown here is derived from an EMBL/GenBank/DDBJ whole genome shotgun (WGS) entry which is preliminary data.</text>
</comment>
<protein>
    <submittedName>
        <fullName evidence="9">Hemolysin III</fullName>
    </submittedName>
</protein>
<feature type="transmembrane region" description="Helical" evidence="8">
    <location>
        <begin position="111"/>
        <end position="130"/>
    </location>
</feature>
<dbReference type="GO" id="GO:0046872">
    <property type="term" value="F:metal ion binding"/>
    <property type="evidence" value="ECO:0007669"/>
    <property type="project" value="UniProtKB-KW"/>
</dbReference>
<dbReference type="NCBIfam" id="TIGR01065">
    <property type="entry name" value="hlyIII"/>
    <property type="match status" value="1"/>
</dbReference>
<keyword evidence="3" id="KW-1003">Cell membrane</keyword>
<feature type="transmembrane region" description="Helical" evidence="8">
    <location>
        <begin position="164"/>
        <end position="188"/>
    </location>
</feature>
<keyword evidence="10" id="KW-1185">Reference proteome</keyword>
<feature type="binding site" evidence="7">
    <location>
        <position position="202"/>
    </location>
    <ligand>
        <name>Zn(2+)</name>
        <dbReference type="ChEBI" id="CHEBI:29105"/>
    </ligand>
</feature>
<proteinExistence type="inferred from homology"/>
<feature type="transmembrane region" description="Helical" evidence="8">
    <location>
        <begin position="137"/>
        <end position="158"/>
    </location>
</feature>
<feature type="binding site" evidence="7">
    <location>
        <position position="198"/>
    </location>
    <ligand>
        <name>Zn(2+)</name>
        <dbReference type="ChEBI" id="CHEBI:29105"/>
    </ligand>
</feature>
<organism evidence="9 10">
    <name type="scientific">Gordonia lacunae</name>
    <dbReference type="NCBI Taxonomy" id="417102"/>
    <lineage>
        <taxon>Bacteria</taxon>
        <taxon>Bacillati</taxon>
        <taxon>Actinomycetota</taxon>
        <taxon>Actinomycetes</taxon>
        <taxon>Mycobacteriales</taxon>
        <taxon>Gordoniaceae</taxon>
        <taxon>Gordonia</taxon>
    </lineage>
</organism>
<gene>
    <name evidence="9" type="ORF">CA982_11905</name>
</gene>
<keyword evidence="7" id="KW-0479">Metal-binding</keyword>
<evidence type="ECO:0000256" key="5">
    <source>
        <dbReference type="ARBA" id="ARBA00022989"/>
    </source>
</evidence>
<dbReference type="STRING" id="417102.CA982_11905"/>
<evidence type="ECO:0000256" key="3">
    <source>
        <dbReference type="ARBA" id="ARBA00022475"/>
    </source>
</evidence>
<evidence type="ECO:0000256" key="6">
    <source>
        <dbReference type="ARBA" id="ARBA00023136"/>
    </source>
</evidence>
<dbReference type="OrthoDB" id="9813689at2"/>
<feature type="binding site" evidence="7">
    <location>
        <position position="68"/>
    </location>
    <ligand>
        <name>Zn(2+)</name>
        <dbReference type="ChEBI" id="CHEBI:29105"/>
    </ligand>
</feature>
<feature type="transmembrane region" description="Helical" evidence="8">
    <location>
        <begin position="200"/>
        <end position="220"/>
    </location>
</feature>
<dbReference type="InterPro" id="IPR005744">
    <property type="entry name" value="Hy-lIII"/>
</dbReference>
<evidence type="ECO:0000256" key="7">
    <source>
        <dbReference type="PIRSR" id="PIRSR604254-1"/>
    </source>
</evidence>
<evidence type="ECO:0000313" key="9">
    <source>
        <dbReference type="EMBL" id="OUC78476.1"/>
    </source>
</evidence>
<dbReference type="EMBL" id="NGFO01000012">
    <property type="protein sequence ID" value="OUC78476.1"/>
    <property type="molecule type" value="Genomic_DNA"/>
</dbReference>
<comment type="subcellular location">
    <subcellularLocation>
        <location evidence="1">Cell membrane</location>
        <topology evidence="1">Multi-pass membrane protein</topology>
    </subcellularLocation>
</comment>
<dbReference type="GO" id="GO:0140911">
    <property type="term" value="F:pore-forming activity"/>
    <property type="evidence" value="ECO:0007669"/>
    <property type="project" value="InterPro"/>
</dbReference>
<name>A0A243QCC5_9ACTN</name>
<feature type="transmembrane region" description="Helical" evidence="8">
    <location>
        <begin position="22"/>
        <end position="40"/>
    </location>
</feature>
<sequence length="222" mass="23470">MSTLLNAPADVRPRLRGVIHHYSAYVAAVAGLALVIGAATVGDPVAVVPCAVYAVTVLGLFAISAGYHRIPWKTARARTRMKRADHAMIFLFIAGTYTPFCALGLPSPTSWWVLGIVWAGAAAGATLKIAWPGAPRWLGVTLYIVLGWVIVAVAPALVGETGVLVMVLLALGGVLYSVGGILYAARWPDPWPETFGHHEVFHACTAVAALLHYVAAWLLVLG</sequence>
<keyword evidence="5 8" id="KW-1133">Transmembrane helix</keyword>
<keyword evidence="6 8" id="KW-0472">Membrane</keyword>
<dbReference type="PANTHER" id="PTHR20855">
    <property type="entry name" value="ADIPOR/PROGESTIN RECEPTOR-RELATED"/>
    <property type="match status" value="1"/>
</dbReference>
<evidence type="ECO:0000256" key="1">
    <source>
        <dbReference type="ARBA" id="ARBA00004651"/>
    </source>
</evidence>
<dbReference type="GO" id="GO:0005886">
    <property type="term" value="C:plasma membrane"/>
    <property type="evidence" value="ECO:0007669"/>
    <property type="project" value="UniProtKB-SubCell"/>
</dbReference>
<comment type="similarity">
    <text evidence="2">Belongs to the UPF0073 (Hly-III) family.</text>
</comment>
<evidence type="ECO:0000256" key="4">
    <source>
        <dbReference type="ARBA" id="ARBA00022692"/>
    </source>
</evidence>
<feature type="transmembrane region" description="Helical" evidence="8">
    <location>
        <begin position="46"/>
        <end position="67"/>
    </location>
</feature>
<evidence type="ECO:0000256" key="8">
    <source>
        <dbReference type="SAM" id="Phobius"/>
    </source>
</evidence>
<dbReference type="PANTHER" id="PTHR20855:SF3">
    <property type="entry name" value="LD03007P"/>
    <property type="match status" value="1"/>
</dbReference>
<dbReference type="InterPro" id="IPR004254">
    <property type="entry name" value="AdipoR/HlyIII-related"/>
</dbReference>
<accession>A0A243QCC5</accession>
<dbReference type="Proteomes" id="UP000194632">
    <property type="component" value="Unassembled WGS sequence"/>
</dbReference>
<feature type="transmembrane region" description="Helical" evidence="8">
    <location>
        <begin position="87"/>
        <end position="105"/>
    </location>
</feature>
<keyword evidence="4 8" id="KW-0812">Transmembrane</keyword>
<dbReference type="Pfam" id="PF03006">
    <property type="entry name" value="HlyIII"/>
    <property type="match status" value="1"/>
</dbReference>